<organism evidence="1 2">
    <name type="scientific">Lactobacillus amylovorus</name>
    <dbReference type="NCBI Taxonomy" id="1604"/>
    <lineage>
        <taxon>Bacteria</taxon>
        <taxon>Bacillati</taxon>
        <taxon>Bacillota</taxon>
        <taxon>Bacilli</taxon>
        <taxon>Lactobacillales</taxon>
        <taxon>Lactobacillaceae</taxon>
        <taxon>Lactobacillus</taxon>
    </lineage>
</organism>
<proteinExistence type="predicted"/>
<dbReference type="AlphaFoldDB" id="A0A5B8EE14"/>
<reference evidence="1 2" key="1">
    <citation type="submission" date="2018-06" db="EMBL/GenBank/DDBJ databases">
        <title>Complete genome sequnece of Lactobacillus amylovorus PMRA3.</title>
        <authorList>
            <person name="Nam Y.-D."/>
            <person name="Chung W.-H."/>
            <person name="Park Y.S."/>
            <person name="Kang J."/>
        </authorList>
    </citation>
    <scope>NUCLEOTIDE SEQUENCE [LARGE SCALE GENOMIC DNA]</scope>
    <source>
        <strain evidence="1 2">PMRA3</strain>
    </source>
</reference>
<evidence type="ECO:0000313" key="1">
    <source>
        <dbReference type="EMBL" id="QDD70665.1"/>
    </source>
</evidence>
<gene>
    <name evidence="1" type="ORF">DM298_07180</name>
</gene>
<evidence type="ECO:0000313" key="2">
    <source>
        <dbReference type="Proteomes" id="UP000312326"/>
    </source>
</evidence>
<dbReference type="RefSeq" id="WP_139962389.1">
    <property type="nucleotide sequence ID" value="NZ_CP029754.1"/>
</dbReference>
<accession>A0A5B8EE14</accession>
<protein>
    <submittedName>
        <fullName evidence="1">Uncharacterized protein</fullName>
    </submittedName>
</protein>
<dbReference type="EMBL" id="CP029754">
    <property type="protein sequence ID" value="QDD70665.1"/>
    <property type="molecule type" value="Genomic_DNA"/>
</dbReference>
<dbReference type="Proteomes" id="UP000312326">
    <property type="component" value="Chromosome"/>
</dbReference>
<name>A0A5B8EE14_LACAM</name>
<sequence>MNAKEIKNFLNQDYPKLALLATGRCLSESSVKPIKVNTSEKDGFAYYQNVYALVSTTIAKLENTAVHPYRTLIIEHYVKHTRLKDIEPLIGFKHTATCKRINEALLCFANEYNKQADRYNLEFRFQ</sequence>